<keyword evidence="3" id="KW-1185">Reference proteome</keyword>
<dbReference type="InterPro" id="IPR001584">
    <property type="entry name" value="Integrase_cat-core"/>
</dbReference>
<organism evidence="2 3">
    <name type="scientific">Ladona fulva</name>
    <name type="common">Scarce chaser dragonfly</name>
    <name type="synonym">Libellula fulva</name>
    <dbReference type="NCBI Taxonomy" id="123851"/>
    <lineage>
        <taxon>Eukaryota</taxon>
        <taxon>Metazoa</taxon>
        <taxon>Ecdysozoa</taxon>
        <taxon>Arthropoda</taxon>
        <taxon>Hexapoda</taxon>
        <taxon>Insecta</taxon>
        <taxon>Pterygota</taxon>
        <taxon>Palaeoptera</taxon>
        <taxon>Odonata</taxon>
        <taxon>Epiprocta</taxon>
        <taxon>Anisoptera</taxon>
        <taxon>Libelluloidea</taxon>
        <taxon>Libellulidae</taxon>
        <taxon>Ladona</taxon>
    </lineage>
</organism>
<dbReference type="SUPFAM" id="SSF53098">
    <property type="entry name" value="Ribonuclease H-like"/>
    <property type="match status" value="1"/>
</dbReference>
<evidence type="ECO:0000259" key="1">
    <source>
        <dbReference type="PROSITE" id="PS50994"/>
    </source>
</evidence>
<dbReference type="EMBL" id="KZ308414">
    <property type="protein sequence ID" value="KAG8229166.1"/>
    <property type="molecule type" value="Genomic_DNA"/>
</dbReference>
<dbReference type="GO" id="GO:0003676">
    <property type="term" value="F:nucleic acid binding"/>
    <property type="evidence" value="ECO:0007669"/>
    <property type="project" value="InterPro"/>
</dbReference>
<accession>A0A8K0K7K4</accession>
<dbReference type="Proteomes" id="UP000792457">
    <property type="component" value="Unassembled WGS sequence"/>
</dbReference>
<dbReference type="GO" id="GO:0015074">
    <property type="term" value="P:DNA integration"/>
    <property type="evidence" value="ECO:0007669"/>
    <property type="project" value="InterPro"/>
</dbReference>
<dbReference type="InterPro" id="IPR036397">
    <property type="entry name" value="RNaseH_sf"/>
</dbReference>
<evidence type="ECO:0000313" key="3">
    <source>
        <dbReference type="Proteomes" id="UP000792457"/>
    </source>
</evidence>
<feature type="domain" description="Integrase catalytic" evidence="1">
    <location>
        <begin position="16"/>
        <end position="175"/>
    </location>
</feature>
<dbReference type="OrthoDB" id="6757216at2759"/>
<dbReference type="FunFam" id="3.30.420.10:FF:000032">
    <property type="entry name" value="Retrovirus-related Pol polyprotein from transposon 297-like Protein"/>
    <property type="match status" value="1"/>
</dbReference>
<evidence type="ECO:0000313" key="2">
    <source>
        <dbReference type="EMBL" id="KAG8229166.1"/>
    </source>
</evidence>
<comment type="caution">
    <text evidence="2">The sequence shown here is derived from an EMBL/GenBank/DDBJ whole genome shotgun (WGS) entry which is preliminary data.</text>
</comment>
<dbReference type="InterPro" id="IPR012337">
    <property type="entry name" value="RNaseH-like_sf"/>
</dbReference>
<protein>
    <recommendedName>
        <fullName evidence="1">Integrase catalytic domain-containing protein</fullName>
    </recommendedName>
</protein>
<sequence length="222" mass="25270">MPIAIDSTDLQNRIPEVTTPLHRVSMDIVGPLPSTYKGDRYVLTFQDAFTKYPEAIALPNQKTETVARAFVENIVLRHGAPRQLLTDRGTNFTSQLMKEVCKILGIRKLQTTAYHPAGNGLVERSHRTLMSILSHFVDTKQRDWDDWLPFAISAYRSAPHSATGESPYFLMHGRDMELPFDDITEPLRVNYATDSNNTAELRARLNIAFGEVRNRLQHAYQQ</sequence>
<gene>
    <name evidence="2" type="ORF">J437_LFUL009883</name>
</gene>
<reference evidence="2" key="1">
    <citation type="submission" date="2013-04" db="EMBL/GenBank/DDBJ databases">
        <authorList>
            <person name="Qu J."/>
            <person name="Murali S.C."/>
            <person name="Bandaranaike D."/>
            <person name="Bellair M."/>
            <person name="Blankenburg K."/>
            <person name="Chao H."/>
            <person name="Dinh H."/>
            <person name="Doddapaneni H."/>
            <person name="Downs B."/>
            <person name="Dugan-Rocha S."/>
            <person name="Elkadiri S."/>
            <person name="Gnanaolivu R.D."/>
            <person name="Hernandez B."/>
            <person name="Javaid M."/>
            <person name="Jayaseelan J.C."/>
            <person name="Lee S."/>
            <person name="Li M."/>
            <person name="Ming W."/>
            <person name="Munidasa M."/>
            <person name="Muniz J."/>
            <person name="Nguyen L."/>
            <person name="Ongeri F."/>
            <person name="Osuji N."/>
            <person name="Pu L.-L."/>
            <person name="Puazo M."/>
            <person name="Qu C."/>
            <person name="Quiroz J."/>
            <person name="Raj R."/>
            <person name="Weissenberger G."/>
            <person name="Xin Y."/>
            <person name="Zou X."/>
            <person name="Han Y."/>
            <person name="Richards S."/>
            <person name="Worley K."/>
            <person name="Muzny D."/>
            <person name="Gibbs R."/>
        </authorList>
    </citation>
    <scope>NUCLEOTIDE SEQUENCE</scope>
    <source>
        <strain evidence="2">Sampled in the wild</strain>
    </source>
</reference>
<dbReference type="InterPro" id="IPR050951">
    <property type="entry name" value="Retrovirus_Pol_polyprotein"/>
</dbReference>
<dbReference type="PROSITE" id="PS50994">
    <property type="entry name" value="INTEGRASE"/>
    <property type="match status" value="1"/>
</dbReference>
<dbReference type="Gene3D" id="3.30.420.10">
    <property type="entry name" value="Ribonuclease H-like superfamily/Ribonuclease H"/>
    <property type="match status" value="1"/>
</dbReference>
<reference evidence="2" key="2">
    <citation type="submission" date="2017-10" db="EMBL/GenBank/DDBJ databases">
        <title>Ladona fulva Genome sequencing and assembly.</title>
        <authorList>
            <person name="Murali S."/>
            <person name="Richards S."/>
            <person name="Bandaranaike D."/>
            <person name="Bellair M."/>
            <person name="Blankenburg K."/>
            <person name="Chao H."/>
            <person name="Dinh H."/>
            <person name="Doddapaneni H."/>
            <person name="Dugan-Rocha S."/>
            <person name="Elkadiri S."/>
            <person name="Gnanaolivu R."/>
            <person name="Hernandez B."/>
            <person name="Skinner E."/>
            <person name="Javaid M."/>
            <person name="Lee S."/>
            <person name="Li M."/>
            <person name="Ming W."/>
            <person name="Munidasa M."/>
            <person name="Muniz J."/>
            <person name="Nguyen L."/>
            <person name="Hughes D."/>
            <person name="Osuji N."/>
            <person name="Pu L.-L."/>
            <person name="Puazo M."/>
            <person name="Qu C."/>
            <person name="Quiroz J."/>
            <person name="Raj R."/>
            <person name="Weissenberger G."/>
            <person name="Xin Y."/>
            <person name="Zou X."/>
            <person name="Han Y."/>
            <person name="Worley K."/>
            <person name="Muzny D."/>
            <person name="Gibbs R."/>
        </authorList>
    </citation>
    <scope>NUCLEOTIDE SEQUENCE</scope>
    <source>
        <strain evidence="2">Sampled in the wild</strain>
    </source>
</reference>
<proteinExistence type="predicted"/>
<name>A0A8K0K7K4_LADFU</name>
<dbReference type="AlphaFoldDB" id="A0A8K0K7K4"/>
<dbReference type="PANTHER" id="PTHR37984:SF15">
    <property type="entry name" value="INTEGRASE CATALYTIC DOMAIN-CONTAINING PROTEIN"/>
    <property type="match status" value="1"/>
</dbReference>
<dbReference type="PANTHER" id="PTHR37984">
    <property type="entry name" value="PROTEIN CBG26694"/>
    <property type="match status" value="1"/>
</dbReference>
<dbReference type="Pfam" id="PF00665">
    <property type="entry name" value="rve"/>
    <property type="match status" value="1"/>
</dbReference>